<feature type="compositionally biased region" description="Basic and acidic residues" evidence="3">
    <location>
        <begin position="304"/>
        <end position="334"/>
    </location>
</feature>
<dbReference type="EMBL" id="PKTG01000141">
    <property type="protein sequence ID" value="PLX15332.1"/>
    <property type="molecule type" value="Genomic_DNA"/>
</dbReference>
<feature type="domain" description="EF-hand" evidence="5">
    <location>
        <begin position="39"/>
        <end position="65"/>
    </location>
</feature>
<dbReference type="InterPro" id="IPR039647">
    <property type="entry name" value="EF_hand_pair_protein_CML-like"/>
</dbReference>
<feature type="compositionally biased region" description="Basic and acidic residues" evidence="3">
    <location>
        <begin position="359"/>
        <end position="373"/>
    </location>
</feature>
<comment type="caution">
    <text evidence="6">The sequence shown here is derived from an EMBL/GenBank/DDBJ whole genome shotgun (WGS) entry which is preliminary data.</text>
</comment>
<sequence length="468" mass="54500">MKRLLIIALTLGMIFSVFAARGNFQNQGSKDHPRNSISFKDMDSNGDGQITEDEFKKFNKNRTKNNFRDNERRRPKPPKALIEKFDTDGNGELSKEEAKELGTYMKEKAKEMKEKIDSMFDKDQNGKIDENEREALKEYFKTQKEEFEAKYDIDKDGRISPEEMDNVAFEDISKMGPMLMRNQKGPQGQRPPRPPKALIEKFDTDGDGKLSKEEAKELGTYMKEKAKEMKEKIDSMFDKDQNGKIDGNEREALKEYFKTQKEKLEAKYDIDNDGKISPEEMDNVSFEDTAIMGPILMKNRRTGRTNDRNSNDMKKMMLKKLDTDGDGKISKTEKEKAKNFMKKIKNKFIEKYDLNKDGKLSNDEKSKIPEKIRNKINKVQKGFSGKERQGKSITGAKDPIIQEYYLKRYDDNDNGKIDREEKDLLIDELKTLKKRYDIDGDGNISKEESKKMYDTLKNMAKEYLRITE</sequence>
<dbReference type="Proteomes" id="UP000234857">
    <property type="component" value="Unassembled WGS sequence"/>
</dbReference>
<feature type="compositionally biased region" description="Basic and acidic residues" evidence="3">
    <location>
        <begin position="81"/>
        <end position="98"/>
    </location>
</feature>
<feature type="domain" description="EF-hand" evidence="5">
    <location>
        <begin position="73"/>
        <end position="108"/>
    </location>
</feature>
<keyword evidence="2" id="KW-0677">Repeat</keyword>
<dbReference type="GO" id="GO:0005509">
    <property type="term" value="F:calcium ion binding"/>
    <property type="evidence" value="ECO:0007669"/>
    <property type="project" value="InterPro"/>
</dbReference>
<accession>A0A2N5Z9H8</accession>
<feature type="compositionally biased region" description="Basic and acidic residues" evidence="3">
    <location>
        <begin position="198"/>
        <end position="214"/>
    </location>
</feature>
<dbReference type="PROSITE" id="PS50222">
    <property type="entry name" value="EF_HAND_2"/>
    <property type="match status" value="4"/>
</dbReference>
<protein>
    <recommendedName>
        <fullName evidence="5">EF-hand domain-containing protein</fullName>
    </recommendedName>
</protein>
<feature type="region of interest" description="Disordered" evidence="3">
    <location>
        <begin position="295"/>
        <end position="334"/>
    </location>
</feature>
<evidence type="ECO:0000259" key="5">
    <source>
        <dbReference type="PROSITE" id="PS50222"/>
    </source>
</evidence>
<reference evidence="6 7" key="1">
    <citation type="submission" date="2017-11" db="EMBL/GenBank/DDBJ databases">
        <title>Genome-resolved metagenomics identifies genetic mobility, metabolic interactions, and unexpected diversity in perchlorate-reducing communities.</title>
        <authorList>
            <person name="Barnum T.P."/>
            <person name="Figueroa I.A."/>
            <person name="Carlstrom C.I."/>
            <person name="Lucas L.N."/>
            <person name="Engelbrektson A.L."/>
            <person name="Coates J.D."/>
        </authorList>
    </citation>
    <scope>NUCLEOTIDE SEQUENCE [LARGE SCALE GENOMIC DNA]</scope>
    <source>
        <strain evidence="6">BM706</strain>
    </source>
</reference>
<evidence type="ECO:0000256" key="4">
    <source>
        <dbReference type="SAM" id="SignalP"/>
    </source>
</evidence>
<gene>
    <name evidence="6" type="ORF">C0601_13205</name>
</gene>
<feature type="domain" description="EF-hand" evidence="5">
    <location>
        <begin position="196"/>
        <end position="225"/>
    </location>
</feature>
<evidence type="ECO:0000313" key="7">
    <source>
        <dbReference type="Proteomes" id="UP000234857"/>
    </source>
</evidence>
<feature type="region of interest" description="Disordered" evidence="3">
    <location>
        <begin position="24"/>
        <end position="98"/>
    </location>
</feature>
<dbReference type="Gene3D" id="1.10.238.10">
    <property type="entry name" value="EF-hand"/>
    <property type="match status" value="5"/>
</dbReference>
<organism evidence="6 7">
    <name type="scientific">Muiribacterium halophilum</name>
    <dbReference type="NCBI Taxonomy" id="2053465"/>
    <lineage>
        <taxon>Bacteria</taxon>
        <taxon>Candidatus Muiribacteriota</taxon>
        <taxon>Candidatus Muiribacteriia</taxon>
        <taxon>Candidatus Muiribacteriales</taxon>
        <taxon>Candidatus Muiribacteriaceae</taxon>
        <taxon>Candidatus Muiribacterium</taxon>
    </lineage>
</organism>
<dbReference type="InterPro" id="IPR002048">
    <property type="entry name" value="EF_hand_dom"/>
</dbReference>
<dbReference type="InterPro" id="IPR018247">
    <property type="entry name" value="EF_Hand_1_Ca_BS"/>
</dbReference>
<evidence type="ECO:0000313" key="6">
    <source>
        <dbReference type="EMBL" id="PLX15332.1"/>
    </source>
</evidence>
<name>A0A2N5Z9H8_MUIH1</name>
<evidence type="ECO:0000256" key="2">
    <source>
        <dbReference type="ARBA" id="ARBA00022737"/>
    </source>
</evidence>
<keyword evidence="1" id="KW-0479">Metal-binding</keyword>
<dbReference type="SUPFAM" id="SSF47473">
    <property type="entry name" value="EF-hand"/>
    <property type="match status" value="3"/>
</dbReference>
<feature type="signal peptide" evidence="4">
    <location>
        <begin position="1"/>
        <end position="19"/>
    </location>
</feature>
<proteinExistence type="predicted"/>
<feature type="domain" description="EF-hand" evidence="5">
    <location>
        <begin position="424"/>
        <end position="459"/>
    </location>
</feature>
<dbReference type="Pfam" id="PF13499">
    <property type="entry name" value="EF-hand_7"/>
    <property type="match status" value="1"/>
</dbReference>
<feature type="region of interest" description="Disordered" evidence="3">
    <location>
        <begin position="359"/>
        <end position="395"/>
    </location>
</feature>
<dbReference type="PROSITE" id="PS00018">
    <property type="entry name" value="EF_HAND_1"/>
    <property type="match status" value="3"/>
</dbReference>
<evidence type="ECO:0000256" key="1">
    <source>
        <dbReference type="ARBA" id="ARBA00022723"/>
    </source>
</evidence>
<dbReference type="PANTHER" id="PTHR10891">
    <property type="entry name" value="EF-HAND CALCIUM-BINDING DOMAIN CONTAINING PROTEIN"/>
    <property type="match status" value="1"/>
</dbReference>
<feature type="region of interest" description="Disordered" evidence="3">
    <location>
        <begin position="178"/>
        <end position="214"/>
    </location>
</feature>
<dbReference type="InterPro" id="IPR011992">
    <property type="entry name" value="EF-hand-dom_pair"/>
</dbReference>
<dbReference type="AlphaFoldDB" id="A0A2N5Z9H8"/>
<dbReference type="SMART" id="SM00054">
    <property type="entry name" value="EFh"/>
    <property type="match status" value="9"/>
</dbReference>
<keyword evidence="4" id="KW-0732">Signal</keyword>
<dbReference type="Pfam" id="PF13202">
    <property type="entry name" value="EF-hand_5"/>
    <property type="match status" value="6"/>
</dbReference>
<feature type="chain" id="PRO_5014756379" description="EF-hand domain-containing protein" evidence="4">
    <location>
        <begin position="20"/>
        <end position="468"/>
    </location>
</feature>
<evidence type="ECO:0000256" key="3">
    <source>
        <dbReference type="SAM" id="MobiDB-lite"/>
    </source>
</evidence>